<gene>
    <name evidence="3" type="ORF">L3049_16245</name>
</gene>
<accession>A0ABT5VVU8</accession>
<dbReference type="RefSeq" id="WP_275110875.1">
    <property type="nucleotide sequence ID" value="NZ_JAKJSC010000004.1"/>
</dbReference>
<keyword evidence="1" id="KW-0732">Signal</keyword>
<dbReference type="SUPFAM" id="SSF56925">
    <property type="entry name" value="OMPA-like"/>
    <property type="match status" value="1"/>
</dbReference>
<reference evidence="3 4" key="1">
    <citation type="submission" date="2022-01" db="EMBL/GenBank/DDBJ databases">
        <title>Labilibaculum sp. nov, a marine bacterium isolated from Antarctica.</title>
        <authorList>
            <person name="Dai W."/>
        </authorList>
    </citation>
    <scope>NUCLEOTIDE SEQUENCE [LARGE SCALE GENOMIC DNA]</scope>
    <source>
        <strain evidence="3 4">DW002</strain>
    </source>
</reference>
<comment type="caution">
    <text evidence="3">The sequence shown here is derived from an EMBL/GenBank/DDBJ whole genome shotgun (WGS) entry which is preliminary data.</text>
</comment>
<dbReference type="InterPro" id="IPR011250">
    <property type="entry name" value="OMP/PagP_B-barrel"/>
</dbReference>
<organism evidence="3 4">
    <name type="scientific">Paralabilibaculum antarcticum</name>
    <dbReference type="NCBI Taxonomy" id="2912572"/>
    <lineage>
        <taxon>Bacteria</taxon>
        <taxon>Pseudomonadati</taxon>
        <taxon>Bacteroidota</taxon>
        <taxon>Bacteroidia</taxon>
        <taxon>Marinilabiliales</taxon>
        <taxon>Marinifilaceae</taxon>
        <taxon>Paralabilibaculum</taxon>
    </lineage>
</organism>
<feature type="signal peptide" evidence="1">
    <location>
        <begin position="1"/>
        <end position="19"/>
    </location>
</feature>
<evidence type="ECO:0000259" key="2">
    <source>
        <dbReference type="Pfam" id="PF13568"/>
    </source>
</evidence>
<proteinExistence type="predicted"/>
<keyword evidence="4" id="KW-1185">Reference proteome</keyword>
<feature type="domain" description="Outer membrane protein beta-barrel" evidence="2">
    <location>
        <begin position="18"/>
        <end position="176"/>
    </location>
</feature>
<name>A0ABT5VVU8_9BACT</name>
<evidence type="ECO:0000313" key="4">
    <source>
        <dbReference type="Proteomes" id="UP001528920"/>
    </source>
</evidence>
<dbReference type="Proteomes" id="UP001528920">
    <property type="component" value="Unassembled WGS sequence"/>
</dbReference>
<feature type="chain" id="PRO_5046272012" evidence="1">
    <location>
        <begin position="20"/>
        <end position="193"/>
    </location>
</feature>
<evidence type="ECO:0000313" key="3">
    <source>
        <dbReference type="EMBL" id="MDE5419545.1"/>
    </source>
</evidence>
<dbReference type="Pfam" id="PF13568">
    <property type="entry name" value="OMP_b-brl_2"/>
    <property type="match status" value="1"/>
</dbReference>
<dbReference type="InterPro" id="IPR025665">
    <property type="entry name" value="Beta-barrel_OMP_2"/>
</dbReference>
<evidence type="ECO:0000256" key="1">
    <source>
        <dbReference type="SAM" id="SignalP"/>
    </source>
</evidence>
<sequence>MKKIFLVAVICMFSSALFAQLSSPVNFGLHAGLVSTKADTDFGGVSGIKEKADNGMMIGAFLRINMNKWYLQPELNYVSRNTEVKVLNETYDFKTKSLDIPMLLGYKIIKLPAFKLRAFAGPVASFKIDDSLKSSVEGRLDGDFKGAVWNGKFGAGIDVWKLTLDVDYEVGFSDVAEDLKQNMVNVTLGFKLF</sequence>
<dbReference type="EMBL" id="JAKJSC010000004">
    <property type="protein sequence ID" value="MDE5419545.1"/>
    <property type="molecule type" value="Genomic_DNA"/>
</dbReference>
<protein>
    <submittedName>
        <fullName evidence="3">PorT family protein</fullName>
    </submittedName>
</protein>